<accession>A0ABV5IXK6</accession>
<evidence type="ECO:0000313" key="1">
    <source>
        <dbReference type="EMBL" id="MFB9209289.1"/>
    </source>
</evidence>
<keyword evidence="2" id="KW-1185">Reference proteome</keyword>
<dbReference type="EMBL" id="JBHMEI010000100">
    <property type="protein sequence ID" value="MFB9209289.1"/>
    <property type="molecule type" value="Genomic_DNA"/>
</dbReference>
<reference evidence="1 2" key="1">
    <citation type="submission" date="2024-09" db="EMBL/GenBank/DDBJ databases">
        <authorList>
            <person name="Sun Q."/>
            <person name="Mori K."/>
        </authorList>
    </citation>
    <scope>NUCLEOTIDE SEQUENCE [LARGE SCALE GENOMIC DNA]</scope>
    <source>
        <strain evidence="1 2">CCM 3426</strain>
    </source>
</reference>
<dbReference type="RefSeq" id="WP_229824570.1">
    <property type="nucleotide sequence ID" value="NZ_BMRC01000015.1"/>
</dbReference>
<sequence>MTTSSNGAITTDGRQPLGEILLFLTGAPGEVEPAYAVGAAHRGQGLAGRAAGFHLTPAAPISRTGARAPLNTWLHRRSS</sequence>
<gene>
    <name evidence="1" type="ORF">ACFFV7_49470</name>
</gene>
<proteinExistence type="predicted"/>
<name>A0ABV5IXK6_9ACTN</name>
<comment type="caution">
    <text evidence="1">The sequence shown here is derived from an EMBL/GenBank/DDBJ whole genome shotgun (WGS) entry which is preliminary data.</text>
</comment>
<dbReference type="Proteomes" id="UP001589647">
    <property type="component" value="Unassembled WGS sequence"/>
</dbReference>
<evidence type="ECO:0000313" key="2">
    <source>
        <dbReference type="Proteomes" id="UP001589647"/>
    </source>
</evidence>
<organism evidence="1 2">
    <name type="scientific">Nonomuraea spiralis</name>
    <dbReference type="NCBI Taxonomy" id="46182"/>
    <lineage>
        <taxon>Bacteria</taxon>
        <taxon>Bacillati</taxon>
        <taxon>Actinomycetota</taxon>
        <taxon>Actinomycetes</taxon>
        <taxon>Streptosporangiales</taxon>
        <taxon>Streptosporangiaceae</taxon>
        <taxon>Nonomuraea</taxon>
    </lineage>
</organism>
<protein>
    <submittedName>
        <fullName evidence="1">Uncharacterized protein</fullName>
    </submittedName>
</protein>